<evidence type="ECO:0000256" key="3">
    <source>
        <dbReference type="ARBA" id="ARBA00038157"/>
    </source>
</evidence>
<dbReference type="AlphaFoldDB" id="A0A9P4ILA3"/>
<dbReference type="InterPro" id="IPR023210">
    <property type="entry name" value="NADP_OxRdtase_dom"/>
</dbReference>
<dbReference type="Gene3D" id="3.20.20.100">
    <property type="entry name" value="NADP-dependent oxidoreductase domain"/>
    <property type="match status" value="1"/>
</dbReference>
<sequence>MALWPPAPLPKSPLGFYRLLGPKCGLRVSPICLGAMNFGDGWKHQMGLCSKETTYEILDYFKSKGGNFAWLGDWMEARNCREQMVVATKYTTNYQLYKGTDEIIQANYGGNSMKSMRVSVDASLKKLKTDYIDILYVHWWSYDTPIEEIMHGLNDLVVQGKVLYLGISDTPAWIVSRANTYARALGLRPFVVYQGNWSAAQRSFEREIIPMARAEGMALAPWGVLGGGLFKTEEQLKQQEGRKGRTPSEAQKKVSKALEEIAKSKGTIMTSVAFAYVIYKYPYVFPICGGRNVKHLEGNIAALELKLSKEDIKAIESAVPFDRGFPYSMLNPQLDDMAEYVLSQKRTGPGPHDKAVPMQHHFAP</sequence>
<comment type="similarity">
    <text evidence="3">Belongs to the aldo/keto reductase family. Aldo/keto reductase 2 subfamily.</text>
</comment>
<dbReference type="PANTHER" id="PTHR43364">
    <property type="entry name" value="NADH-SPECIFIC METHYLGLYOXAL REDUCTASE-RELATED"/>
    <property type="match status" value="1"/>
</dbReference>
<dbReference type="OrthoDB" id="48988at2759"/>
<evidence type="ECO:0000256" key="2">
    <source>
        <dbReference type="ARBA" id="ARBA00023002"/>
    </source>
</evidence>
<accession>A0A9P4ILA3</accession>
<dbReference type="InterPro" id="IPR050523">
    <property type="entry name" value="AKR_Detox_Biosynth"/>
</dbReference>
<keyword evidence="2" id="KW-0560">Oxidoreductase</keyword>
<keyword evidence="6" id="KW-1185">Reference proteome</keyword>
<evidence type="ECO:0000313" key="6">
    <source>
        <dbReference type="Proteomes" id="UP000799772"/>
    </source>
</evidence>
<feature type="domain" description="NADP-dependent oxidoreductase" evidence="4">
    <location>
        <begin position="30"/>
        <end position="318"/>
    </location>
</feature>
<evidence type="ECO:0000256" key="1">
    <source>
        <dbReference type="ARBA" id="ARBA00022857"/>
    </source>
</evidence>
<name>A0A9P4ILA3_9PEZI</name>
<gene>
    <name evidence="5" type="ORF">NA57DRAFT_64176</name>
</gene>
<organism evidence="5 6">
    <name type="scientific">Rhizodiscina lignyota</name>
    <dbReference type="NCBI Taxonomy" id="1504668"/>
    <lineage>
        <taxon>Eukaryota</taxon>
        <taxon>Fungi</taxon>
        <taxon>Dikarya</taxon>
        <taxon>Ascomycota</taxon>
        <taxon>Pezizomycotina</taxon>
        <taxon>Dothideomycetes</taxon>
        <taxon>Pleosporomycetidae</taxon>
        <taxon>Aulographales</taxon>
        <taxon>Rhizodiscinaceae</taxon>
        <taxon>Rhizodiscina</taxon>
    </lineage>
</organism>
<dbReference type="SUPFAM" id="SSF51430">
    <property type="entry name" value="NAD(P)-linked oxidoreductase"/>
    <property type="match status" value="1"/>
</dbReference>
<dbReference type="EMBL" id="ML978123">
    <property type="protein sequence ID" value="KAF2101325.1"/>
    <property type="molecule type" value="Genomic_DNA"/>
</dbReference>
<evidence type="ECO:0000313" key="5">
    <source>
        <dbReference type="EMBL" id="KAF2101325.1"/>
    </source>
</evidence>
<dbReference type="PANTHER" id="PTHR43364:SF7">
    <property type="entry name" value="NADP-DEPENDENT OXIDOREDUCTASE DOMAIN-CONTAINING PROTEIN-RELATED"/>
    <property type="match status" value="1"/>
</dbReference>
<keyword evidence="1" id="KW-0521">NADP</keyword>
<evidence type="ECO:0000259" key="4">
    <source>
        <dbReference type="Pfam" id="PF00248"/>
    </source>
</evidence>
<dbReference type="Proteomes" id="UP000799772">
    <property type="component" value="Unassembled WGS sequence"/>
</dbReference>
<proteinExistence type="inferred from homology"/>
<dbReference type="GO" id="GO:0016491">
    <property type="term" value="F:oxidoreductase activity"/>
    <property type="evidence" value="ECO:0007669"/>
    <property type="project" value="UniProtKB-KW"/>
</dbReference>
<protein>
    <submittedName>
        <fullName evidence="5">Aldo/keto reductase</fullName>
    </submittedName>
</protein>
<dbReference type="Pfam" id="PF00248">
    <property type="entry name" value="Aldo_ket_red"/>
    <property type="match status" value="1"/>
</dbReference>
<dbReference type="InterPro" id="IPR036812">
    <property type="entry name" value="NAD(P)_OxRdtase_dom_sf"/>
</dbReference>
<reference evidence="5" key="1">
    <citation type="journal article" date="2020" name="Stud. Mycol.">
        <title>101 Dothideomycetes genomes: a test case for predicting lifestyles and emergence of pathogens.</title>
        <authorList>
            <person name="Haridas S."/>
            <person name="Albert R."/>
            <person name="Binder M."/>
            <person name="Bloem J."/>
            <person name="Labutti K."/>
            <person name="Salamov A."/>
            <person name="Andreopoulos B."/>
            <person name="Baker S."/>
            <person name="Barry K."/>
            <person name="Bills G."/>
            <person name="Bluhm B."/>
            <person name="Cannon C."/>
            <person name="Castanera R."/>
            <person name="Culley D."/>
            <person name="Daum C."/>
            <person name="Ezra D."/>
            <person name="Gonzalez J."/>
            <person name="Henrissat B."/>
            <person name="Kuo A."/>
            <person name="Liang C."/>
            <person name="Lipzen A."/>
            <person name="Lutzoni F."/>
            <person name="Magnuson J."/>
            <person name="Mondo S."/>
            <person name="Nolan M."/>
            <person name="Ohm R."/>
            <person name="Pangilinan J."/>
            <person name="Park H.-J."/>
            <person name="Ramirez L."/>
            <person name="Alfaro M."/>
            <person name="Sun H."/>
            <person name="Tritt A."/>
            <person name="Yoshinaga Y."/>
            <person name="Zwiers L.-H."/>
            <person name="Turgeon B."/>
            <person name="Goodwin S."/>
            <person name="Spatafora J."/>
            <person name="Crous P."/>
            <person name="Grigoriev I."/>
        </authorList>
    </citation>
    <scope>NUCLEOTIDE SEQUENCE</scope>
    <source>
        <strain evidence="5">CBS 133067</strain>
    </source>
</reference>
<comment type="caution">
    <text evidence="5">The sequence shown here is derived from an EMBL/GenBank/DDBJ whole genome shotgun (WGS) entry which is preliminary data.</text>
</comment>